<dbReference type="AlphaFoldDB" id="A0A8T1YS35"/>
<dbReference type="Proteomes" id="UP000694251">
    <property type="component" value="Chromosome 12"/>
</dbReference>
<feature type="transmembrane region" description="Helical" evidence="10">
    <location>
        <begin position="551"/>
        <end position="572"/>
    </location>
</feature>
<feature type="domain" description="Ribophorin II N-terminal" evidence="11">
    <location>
        <begin position="74"/>
        <end position="255"/>
    </location>
</feature>
<dbReference type="InterPro" id="IPR008814">
    <property type="entry name" value="Swp1"/>
</dbReference>
<organism evidence="15 16">
    <name type="scientific">Arabidopsis suecica</name>
    <name type="common">Swedish thale-cress</name>
    <name type="synonym">Cardaminopsis suecica</name>
    <dbReference type="NCBI Taxonomy" id="45249"/>
    <lineage>
        <taxon>Eukaryota</taxon>
        <taxon>Viridiplantae</taxon>
        <taxon>Streptophyta</taxon>
        <taxon>Embryophyta</taxon>
        <taxon>Tracheophyta</taxon>
        <taxon>Spermatophyta</taxon>
        <taxon>Magnoliopsida</taxon>
        <taxon>eudicotyledons</taxon>
        <taxon>Gunneridae</taxon>
        <taxon>Pentapetalae</taxon>
        <taxon>rosids</taxon>
        <taxon>malvids</taxon>
        <taxon>Brassicales</taxon>
        <taxon>Brassicaceae</taxon>
        <taxon>Camelineae</taxon>
        <taxon>Arabidopsis</taxon>
    </lineage>
</organism>
<evidence type="ECO:0000256" key="2">
    <source>
        <dbReference type="ARBA" id="ARBA00004477"/>
    </source>
</evidence>
<dbReference type="OrthoDB" id="432292at2759"/>
<comment type="subcellular location">
    <subcellularLocation>
        <location evidence="2 10">Endoplasmic reticulum membrane</location>
        <topology evidence="2 10">Multi-pass membrane protein</topology>
    </subcellularLocation>
</comment>
<evidence type="ECO:0000256" key="1">
    <source>
        <dbReference type="ARBA" id="ARBA00002791"/>
    </source>
</evidence>
<evidence type="ECO:0000256" key="6">
    <source>
        <dbReference type="ARBA" id="ARBA00022729"/>
    </source>
</evidence>
<evidence type="ECO:0000256" key="3">
    <source>
        <dbReference type="ARBA" id="ARBA00004922"/>
    </source>
</evidence>
<dbReference type="InterPro" id="IPR056790">
    <property type="entry name" value="Ribophorin_II_C"/>
</dbReference>
<comment type="similarity">
    <text evidence="4 10">Belongs to the SWP1 family.</text>
</comment>
<gene>
    <name evidence="15" type="ORF">ISN44_As12g037770</name>
</gene>
<dbReference type="PANTHER" id="PTHR12640">
    <property type="entry name" value="RIBOPHORIN II"/>
    <property type="match status" value="1"/>
</dbReference>
<dbReference type="InterPro" id="IPR055374">
    <property type="entry name" value="Ribophorin_II_3rd"/>
</dbReference>
<keyword evidence="8 10" id="KW-1133">Transmembrane helix</keyword>
<name>A0A8T1YS35_ARASU</name>
<keyword evidence="6" id="KW-0732">Signal</keyword>
<feature type="transmembrane region" description="Helical" evidence="10">
    <location>
        <begin position="449"/>
        <end position="468"/>
    </location>
</feature>
<evidence type="ECO:0000256" key="9">
    <source>
        <dbReference type="ARBA" id="ARBA00023136"/>
    </source>
</evidence>
<comment type="subunit">
    <text evidence="10">Component of the oligosaccharyltransferase (OST) complex.</text>
</comment>
<dbReference type="EMBL" id="JAEFBJ010000012">
    <property type="protein sequence ID" value="KAG7548605.1"/>
    <property type="molecule type" value="Genomic_DNA"/>
</dbReference>
<feature type="transmembrane region" description="Helical" evidence="10">
    <location>
        <begin position="489"/>
        <end position="507"/>
    </location>
</feature>
<comment type="pathway">
    <text evidence="3 10">Protein modification; protein glycosylation.</text>
</comment>
<evidence type="ECO:0000259" key="14">
    <source>
        <dbReference type="Pfam" id="PF25147"/>
    </source>
</evidence>
<comment type="function">
    <text evidence="1 10">Subunit of the oligosaccharyl transferase (OST) complex that catalyzes the initial transfer of a defined glycan (Glc(3)Man(9)GlcNAc(2) in eukaryotes) from the lipid carrier dolichol-pyrophosphate to an asparagine residue within an Asn-X-Ser/Thr consensus motif in nascent polypeptide chains, the first step in protein N-glycosylation. N-glycosylation occurs cotranslationally and the complex associates with the Sec61 complex at the channel-forming translocon complex that mediates protein translocation across the endoplasmic reticulum (ER). All subunits are required for a maximal enzyme activity.</text>
</comment>
<dbReference type="Pfam" id="PF05817">
    <property type="entry name" value="Ribophorin_II"/>
    <property type="match status" value="1"/>
</dbReference>
<feature type="domain" description="Ribophorin II third" evidence="12">
    <location>
        <begin position="315"/>
        <end position="380"/>
    </location>
</feature>
<dbReference type="Pfam" id="PF25147">
    <property type="entry name" value="Ribophorin_II_C"/>
    <property type="match status" value="1"/>
</dbReference>
<evidence type="ECO:0000256" key="4">
    <source>
        <dbReference type="ARBA" id="ARBA00009038"/>
    </source>
</evidence>
<evidence type="ECO:0000256" key="10">
    <source>
        <dbReference type="RuleBase" id="RU366029"/>
    </source>
</evidence>
<dbReference type="PANTHER" id="PTHR12640:SF0">
    <property type="entry name" value="DOLICHYL-DIPHOSPHOOLIGOSACCHARIDE--PROTEIN GLYCOSYLTRANSFERASE SUBUNIT 2"/>
    <property type="match status" value="1"/>
</dbReference>
<dbReference type="Pfam" id="PF23860">
    <property type="entry name" value="Ribophorin_II_3rd"/>
    <property type="match status" value="1"/>
</dbReference>
<sequence>MVLRFSSSFALSSPHSPLTTDTRRLHLPSMMVGGLLRFLVSLLAVAICNAASISQPISESHRSAALDFALTLSVSKLQARAKDAKLLLDFYYSVRGLVLVKEQFSGTDLSLADAEAIFPSIKALSQSDGRWRYSSNNPESSTFGAGLAFETLAGVISLAPSGIDQSMIQTLKTGILKLFDRIQKYDDGTFYFDDSEGPISTTASVIRGLTSFSASESTGLNLPGDKIVGLAKFFLGVGIPGDAKDFFNQIDALACSKFDADSATYFLDSFPKNLDVGKYTFVFEILLDESANEKAYVTEAQTKVPIAATGAISIENAEIAVLDSDVGSVESQKKLDLTKDEAVSLSANHLQKLRLSFQLTTPLGLVFKPHQAFLKLKHESQDFLGLVEKLYYLSGKYEIQLTIGDDLPERPEKAPLPPLQPTDPYSRYGPKAEISHIFCVPEKLPAKKVSLVFLGLIVLPFIGFLIGLTRLGANIKSFPSSIGAATSALLFHGGIGAVLLLYVLFWLKAIGSVHDTKGTFFVGSVSVVRWTQHTLSPRSSIEQVEICLKNVFNYGGFCVPWSSFFLSSFVALL</sequence>
<feature type="domain" description="Ribophorin II second" evidence="13">
    <location>
        <begin position="258"/>
        <end position="307"/>
    </location>
</feature>
<evidence type="ECO:0000256" key="8">
    <source>
        <dbReference type="ARBA" id="ARBA00022989"/>
    </source>
</evidence>
<dbReference type="InterPro" id="IPR055375">
    <property type="entry name" value="Ribophorin_II_2nd"/>
</dbReference>
<reference evidence="15 16" key="1">
    <citation type="submission" date="2020-12" db="EMBL/GenBank/DDBJ databases">
        <title>Concerted genomic and epigenomic changes stabilize Arabidopsis allopolyploids.</title>
        <authorList>
            <person name="Chen Z."/>
        </authorList>
    </citation>
    <scope>NUCLEOTIDE SEQUENCE [LARGE SCALE GENOMIC DNA]</scope>
    <source>
        <strain evidence="15">As9502</strain>
        <tissue evidence="15">Leaf</tissue>
    </source>
</reference>
<keyword evidence="9 10" id="KW-0472">Membrane</keyword>
<evidence type="ECO:0000313" key="15">
    <source>
        <dbReference type="EMBL" id="KAG7548605.1"/>
    </source>
</evidence>
<evidence type="ECO:0000256" key="7">
    <source>
        <dbReference type="ARBA" id="ARBA00022824"/>
    </source>
</evidence>
<protein>
    <recommendedName>
        <fullName evidence="10">Dolichyl-diphosphooligosaccharide--protein glycosyltransferase subunit 2</fullName>
    </recommendedName>
    <alternativeName>
        <fullName evidence="10">Ribophorin-2</fullName>
    </alternativeName>
</protein>
<dbReference type="InterPro" id="IPR055373">
    <property type="entry name" value="Ribophorin_II_N"/>
</dbReference>
<dbReference type="GO" id="GO:0008250">
    <property type="term" value="C:oligosaccharyltransferase complex"/>
    <property type="evidence" value="ECO:0007669"/>
    <property type="project" value="UniProtKB-UniRule"/>
</dbReference>
<feature type="domain" description="Ribophorin II C-terminal" evidence="14">
    <location>
        <begin position="438"/>
        <end position="508"/>
    </location>
</feature>
<evidence type="ECO:0000313" key="16">
    <source>
        <dbReference type="Proteomes" id="UP000694251"/>
    </source>
</evidence>
<comment type="caution">
    <text evidence="15">The sequence shown here is derived from an EMBL/GenBank/DDBJ whole genome shotgun (WGS) entry which is preliminary data.</text>
</comment>
<dbReference type="GO" id="GO:0006487">
    <property type="term" value="P:protein N-linked glycosylation"/>
    <property type="evidence" value="ECO:0007669"/>
    <property type="project" value="UniProtKB-UniRule"/>
</dbReference>
<evidence type="ECO:0000256" key="5">
    <source>
        <dbReference type="ARBA" id="ARBA00022692"/>
    </source>
</evidence>
<evidence type="ECO:0000259" key="12">
    <source>
        <dbReference type="Pfam" id="PF23860"/>
    </source>
</evidence>
<dbReference type="Pfam" id="PF23861">
    <property type="entry name" value="Ribophorin_II_2nd"/>
    <property type="match status" value="1"/>
</dbReference>
<keyword evidence="5 10" id="KW-0812">Transmembrane</keyword>
<keyword evidence="16" id="KW-1185">Reference proteome</keyword>
<proteinExistence type="inferred from homology"/>
<keyword evidence="7 10" id="KW-0256">Endoplasmic reticulum</keyword>
<accession>A0A8T1YS35</accession>
<evidence type="ECO:0000259" key="11">
    <source>
        <dbReference type="Pfam" id="PF05817"/>
    </source>
</evidence>
<evidence type="ECO:0000259" key="13">
    <source>
        <dbReference type="Pfam" id="PF23861"/>
    </source>
</evidence>